<reference evidence="10 11" key="1">
    <citation type="journal article" date="2016" name="Nat. Commun.">
        <title>Thousands of microbial genomes shed light on interconnected biogeochemical processes in an aquifer system.</title>
        <authorList>
            <person name="Anantharaman K."/>
            <person name="Brown C.T."/>
            <person name="Hug L.A."/>
            <person name="Sharon I."/>
            <person name="Castelle C.J."/>
            <person name="Probst A.J."/>
            <person name="Thomas B.C."/>
            <person name="Singh A."/>
            <person name="Wilkins M.J."/>
            <person name="Karaoz U."/>
            <person name="Brodie E.L."/>
            <person name="Williams K.H."/>
            <person name="Hubbard S.S."/>
            <person name="Banfield J.F."/>
        </authorList>
    </citation>
    <scope>NUCLEOTIDE SEQUENCE [LARGE SCALE GENOMIC DNA]</scope>
</reference>
<dbReference type="InterPro" id="IPR012340">
    <property type="entry name" value="NA-bd_OB-fold"/>
</dbReference>
<gene>
    <name evidence="7" type="primary">lysS</name>
    <name evidence="10" type="ORF">A2975_02240</name>
</gene>
<dbReference type="AlphaFoldDB" id="A0A1F8C0A3"/>
<protein>
    <recommendedName>
        <fullName evidence="7">Lysine--tRNA ligase</fullName>
        <ecNumber evidence="7">6.1.1.6</ecNumber>
    </recommendedName>
    <alternativeName>
        <fullName evidence="7">Lysyl-tRNA synthetase</fullName>
        <shortName evidence="7">LysRS</shortName>
    </alternativeName>
</protein>
<keyword evidence="3 7" id="KW-0547">Nucleotide-binding</keyword>
<dbReference type="PANTHER" id="PTHR42918:SF15">
    <property type="entry name" value="LYSINE--TRNA LIGASE, CHLOROPLASTIC_MITOCHONDRIAL"/>
    <property type="match status" value="1"/>
</dbReference>
<comment type="cofactor">
    <cofactor evidence="7 8">
        <name>Mg(2+)</name>
        <dbReference type="ChEBI" id="CHEBI:18420"/>
    </cofactor>
    <text evidence="7 8">Binds 3 Mg(2+) ions per subunit.</text>
</comment>
<feature type="binding site" evidence="7">
    <location>
        <position position="402"/>
    </location>
    <ligand>
        <name>Mg(2+)</name>
        <dbReference type="ChEBI" id="CHEBI:18420"/>
        <label>1</label>
    </ligand>
</feature>
<dbReference type="Proteomes" id="UP000178429">
    <property type="component" value="Unassembled WGS sequence"/>
</dbReference>
<evidence type="ECO:0000259" key="9">
    <source>
        <dbReference type="PROSITE" id="PS50862"/>
    </source>
</evidence>
<evidence type="ECO:0000313" key="10">
    <source>
        <dbReference type="EMBL" id="OGM68978.1"/>
    </source>
</evidence>
<dbReference type="InterPro" id="IPR018149">
    <property type="entry name" value="Lys-tRNA-synth_II_C"/>
</dbReference>
<dbReference type="HAMAP" id="MF_00252">
    <property type="entry name" value="Lys_tRNA_synth_class2"/>
    <property type="match status" value="1"/>
</dbReference>
<dbReference type="GO" id="GO:0006430">
    <property type="term" value="P:lysyl-tRNA aminoacylation"/>
    <property type="evidence" value="ECO:0007669"/>
    <property type="project" value="UniProtKB-UniRule"/>
</dbReference>
<dbReference type="InterPro" id="IPR006195">
    <property type="entry name" value="aa-tRNA-synth_II"/>
</dbReference>
<dbReference type="NCBIfam" id="NF001756">
    <property type="entry name" value="PRK00484.1"/>
    <property type="match status" value="1"/>
</dbReference>
<dbReference type="EC" id="6.1.1.6" evidence="7"/>
<dbReference type="STRING" id="1802525.A2975_02240"/>
<dbReference type="Gene3D" id="2.40.50.140">
    <property type="entry name" value="Nucleic acid-binding proteins"/>
    <property type="match status" value="1"/>
</dbReference>
<keyword evidence="4 7" id="KW-0067">ATP-binding</keyword>
<dbReference type="InterPro" id="IPR004364">
    <property type="entry name" value="Aa-tRNA-synt_II"/>
</dbReference>
<feature type="binding site" evidence="7">
    <location>
        <position position="402"/>
    </location>
    <ligand>
        <name>Mg(2+)</name>
        <dbReference type="ChEBI" id="CHEBI:18420"/>
        <label>2</label>
    </ligand>
</feature>
<dbReference type="Pfam" id="PF01336">
    <property type="entry name" value="tRNA_anti-codon"/>
    <property type="match status" value="1"/>
</dbReference>
<evidence type="ECO:0000256" key="1">
    <source>
        <dbReference type="ARBA" id="ARBA00022598"/>
    </source>
</evidence>
<keyword evidence="5 7" id="KW-0030">Aminoacyl-tRNA synthetase</keyword>
<dbReference type="GO" id="GO:0000287">
    <property type="term" value="F:magnesium ion binding"/>
    <property type="evidence" value="ECO:0007669"/>
    <property type="project" value="UniProtKB-UniRule"/>
</dbReference>
<dbReference type="Gene3D" id="3.30.930.10">
    <property type="entry name" value="Bira Bifunctional Protein, Domain 2"/>
    <property type="match status" value="1"/>
</dbReference>
<comment type="catalytic activity">
    <reaction evidence="6 7 8">
        <text>tRNA(Lys) + L-lysine + ATP = L-lysyl-tRNA(Lys) + AMP + diphosphate</text>
        <dbReference type="Rhea" id="RHEA:20792"/>
        <dbReference type="Rhea" id="RHEA-COMP:9696"/>
        <dbReference type="Rhea" id="RHEA-COMP:9697"/>
        <dbReference type="ChEBI" id="CHEBI:30616"/>
        <dbReference type="ChEBI" id="CHEBI:32551"/>
        <dbReference type="ChEBI" id="CHEBI:33019"/>
        <dbReference type="ChEBI" id="CHEBI:78442"/>
        <dbReference type="ChEBI" id="CHEBI:78529"/>
        <dbReference type="ChEBI" id="CHEBI:456215"/>
        <dbReference type="EC" id="6.1.1.6"/>
    </reaction>
</comment>
<evidence type="ECO:0000313" key="11">
    <source>
        <dbReference type="Proteomes" id="UP000178429"/>
    </source>
</evidence>
<dbReference type="InterPro" id="IPR044136">
    <property type="entry name" value="Lys-tRNA-ligase_II_N"/>
</dbReference>
<comment type="subcellular location">
    <subcellularLocation>
        <location evidence="7">Cytoplasm</location>
    </subcellularLocation>
</comment>
<accession>A0A1F8C0A3</accession>
<dbReference type="SUPFAM" id="SSF50249">
    <property type="entry name" value="Nucleic acid-binding proteins"/>
    <property type="match status" value="1"/>
</dbReference>
<dbReference type="GO" id="GO:0004824">
    <property type="term" value="F:lysine-tRNA ligase activity"/>
    <property type="evidence" value="ECO:0007669"/>
    <property type="project" value="UniProtKB-UniRule"/>
</dbReference>
<comment type="caution">
    <text evidence="10">The sequence shown here is derived from an EMBL/GenBank/DDBJ whole genome shotgun (WGS) entry which is preliminary data.</text>
</comment>
<keyword evidence="2 7" id="KW-0479">Metal-binding</keyword>
<evidence type="ECO:0000256" key="7">
    <source>
        <dbReference type="HAMAP-Rule" id="MF_00252"/>
    </source>
</evidence>
<dbReference type="GO" id="GO:0000049">
    <property type="term" value="F:tRNA binding"/>
    <property type="evidence" value="ECO:0007669"/>
    <property type="project" value="TreeGrafter"/>
</dbReference>
<comment type="similarity">
    <text evidence="7">Belongs to the class-II aminoacyl-tRNA synthetase family.</text>
</comment>
<dbReference type="NCBIfam" id="TIGR00499">
    <property type="entry name" value="lysS_bact"/>
    <property type="match status" value="1"/>
</dbReference>
<name>A0A1F8C0A3_9BACT</name>
<keyword evidence="7" id="KW-0648">Protein biosynthesis</keyword>
<dbReference type="EMBL" id="MGHL01000015">
    <property type="protein sequence ID" value="OGM68978.1"/>
    <property type="molecule type" value="Genomic_DNA"/>
</dbReference>
<dbReference type="Pfam" id="PF00152">
    <property type="entry name" value="tRNA-synt_2"/>
    <property type="match status" value="1"/>
</dbReference>
<keyword evidence="1 7" id="KW-0436">Ligase</keyword>
<dbReference type="InterPro" id="IPR002313">
    <property type="entry name" value="Lys-tRNA-ligase_II"/>
</dbReference>
<organism evidence="10 11">
    <name type="scientific">Candidatus Woesebacteria bacterium RIFCSPLOWO2_01_FULL_44_14</name>
    <dbReference type="NCBI Taxonomy" id="1802525"/>
    <lineage>
        <taxon>Bacteria</taxon>
        <taxon>Candidatus Woeseibacteriota</taxon>
    </lineage>
</organism>
<sequence>MTERLNLLREERLKQAQLLENIGIDPYPGEIPTRTHFNAEIVQNYSEHDDRSVSVVGRMTGVRTHGKRVFFDLEDESGKIQATITTNGVGNDMFAVFESGFGVSDFVGVSGRVFKTRMGEVTIDVEEFNMLAKALLPPPAKWGGITDTETRSRQRYLDLMMNKEVRERFKFRSKMVQFMRQRFLDLDCWEVETPVLDTTYGGASAKPFVTHHNALGIDLYLRISNELYLKRMLTGGFEGVFEFSRDFRNEGMDSTHNPEFTQVELYKAYTDYKWMMDMSETLMSDIVQKLLGATKVEFGGMQIDLSTPWRRLSIYDGLREYLGIDPETISDKELFELAKKEEIEETDRGYILVELFGKYVEPRLINPTFVIDYPESTSPLTKKHRTKKGLVERFECVVVGMEVMNCYTELNDPRKQRENFEAELKRRMEGDEEAMQTDDDFIIAMEYGMPPMGGIGISIDRWAMILTNAEHIREVITFPTMKPRKG</sequence>
<evidence type="ECO:0000256" key="5">
    <source>
        <dbReference type="ARBA" id="ARBA00023146"/>
    </source>
</evidence>
<dbReference type="PROSITE" id="PS50862">
    <property type="entry name" value="AA_TRNA_LIGASE_II"/>
    <property type="match status" value="1"/>
</dbReference>
<dbReference type="GO" id="GO:0005829">
    <property type="term" value="C:cytosol"/>
    <property type="evidence" value="ECO:0007669"/>
    <property type="project" value="TreeGrafter"/>
</dbReference>
<dbReference type="PRINTS" id="PR00982">
    <property type="entry name" value="TRNASYNTHLYS"/>
</dbReference>
<keyword evidence="7 8" id="KW-0460">Magnesium</keyword>
<evidence type="ECO:0000256" key="4">
    <source>
        <dbReference type="ARBA" id="ARBA00022840"/>
    </source>
</evidence>
<evidence type="ECO:0000256" key="2">
    <source>
        <dbReference type="ARBA" id="ARBA00022723"/>
    </source>
</evidence>
<dbReference type="InterPro" id="IPR045864">
    <property type="entry name" value="aa-tRNA-synth_II/BPL/LPL"/>
</dbReference>
<evidence type="ECO:0000256" key="3">
    <source>
        <dbReference type="ARBA" id="ARBA00022741"/>
    </source>
</evidence>
<evidence type="ECO:0000256" key="6">
    <source>
        <dbReference type="ARBA" id="ARBA00048573"/>
    </source>
</evidence>
<feature type="binding site" evidence="7">
    <location>
        <position position="395"/>
    </location>
    <ligand>
        <name>Mg(2+)</name>
        <dbReference type="ChEBI" id="CHEBI:18420"/>
        <label>1</label>
    </ligand>
</feature>
<feature type="domain" description="Aminoacyl-transfer RNA synthetases class-II family profile" evidence="9">
    <location>
        <begin position="169"/>
        <end position="483"/>
    </location>
</feature>
<dbReference type="InterPro" id="IPR004365">
    <property type="entry name" value="NA-bd_OB_tRNA"/>
</dbReference>
<proteinExistence type="inferred from homology"/>
<dbReference type="CDD" id="cd00775">
    <property type="entry name" value="LysRS_core"/>
    <property type="match status" value="1"/>
</dbReference>
<dbReference type="SUPFAM" id="SSF55681">
    <property type="entry name" value="Class II aaRS and biotin synthetases"/>
    <property type="match status" value="1"/>
</dbReference>
<comment type="subunit">
    <text evidence="7">Homodimer.</text>
</comment>
<dbReference type="CDD" id="cd04322">
    <property type="entry name" value="LysRS_N"/>
    <property type="match status" value="1"/>
</dbReference>
<dbReference type="GO" id="GO:0005524">
    <property type="term" value="F:ATP binding"/>
    <property type="evidence" value="ECO:0007669"/>
    <property type="project" value="UniProtKB-UniRule"/>
</dbReference>
<dbReference type="PANTHER" id="PTHR42918">
    <property type="entry name" value="LYSYL-TRNA SYNTHETASE"/>
    <property type="match status" value="1"/>
</dbReference>
<keyword evidence="7" id="KW-0963">Cytoplasm</keyword>
<evidence type="ECO:0000256" key="8">
    <source>
        <dbReference type="RuleBase" id="RU000336"/>
    </source>
</evidence>